<dbReference type="EMBL" id="UINC01037505">
    <property type="protein sequence ID" value="SVB33086.1"/>
    <property type="molecule type" value="Genomic_DNA"/>
</dbReference>
<organism evidence="1">
    <name type="scientific">marine metagenome</name>
    <dbReference type="NCBI Taxonomy" id="408172"/>
    <lineage>
        <taxon>unclassified sequences</taxon>
        <taxon>metagenomes</taxon>
        <taxon>ecological metagenomes</taxon>
    </lineage>
</organism>
<proteinExistence type="predicted"/>
<protein>
    <submittedName>
        <fullName evidence="1">Uncharacterized protein</fullName>
    </submittedName>
</protein>
<gene>
    <name evidence="1" type="ORF">METZ01_LOCUS185940</name>
</gene>
<reference evidence="1" key="1">
    <citation type="submission" date="2018-05" db="EMBL/GenBank/DDBJ databases">
        <authorList>
            <person name="Lanie J.A."/>
            <person name="Ng W.-L."/>
            <person name="Kazmierczak K.M."/>
            <person name="Andrzejewski T.M."/>
            <person name="Davidsen T.M."/>
            <person name="Wayne K.J."/>
            <person name="Tettelin H."/>
            <person name="Glass J.I."/>
            <person name="Rusch D."/>
            <person name="Podicherti R."/>
            <person name="Tsui H.-C.T."/>
            <person name="Winkler M.E."/>
        </authorList>
    </citation>
    <scope>NUCLEOTIDE SEQUENCE</scope>
</reference>
<dbReference type="AlphaFoldDB" id="A0A382D3K0"/>
<accession>A0A382D3K0</accession>
<evidence type="ECO:0000313" key="1">
    <source>
        <dbReference type="EMBL" id="SVB33086.1"/>
    </source>
</evidence>
<sequence length="88" mass="10057">MGLHRWKEVAGSGIPHETVLSVFQYEARRTGCRPDFGPGDPVPARLVFLETHPSVRSTMFFSQWGFRHLPKQYKFTILTKTNTTAFMG</sequence>
<name>A0A382D3K0_9ZZZZ</name>